<dbReference type="Proteomes" id="UP000637267">
    <property type="component" value="Unassembled WGS sequence"/>
</dbReference>
<sequence length="203" mass="22542">MNYLAHVLLAGPNPAYRLGALLGDFVKGPMPGVLPPAVADGVMLHRSIDVFTDAHPAFLASRARVSQARRRYSGIMIDMFYDHFLATHWAQFGQDALPDFARDTYTLFAQNGELLPARLAQILPNMTRNDWLTSYRRPEAIAGAINGMATHRLSQPNALGGGGDELLDKYTEFEADFLAFWPEVRAHAQAFRQAHGMNGDDRE</sequence>
<evidence type="ECO:0000256" key="3">
    <source>
        <dbReference type="ARBA" id="ARBA00023098"/>
    </source>
</evidence>
<dbReference type="EMBL" id="BMLX01000010">
    <property type="protein sequence ID" value="GGP24113.1"/>
    <property type="molecule type" value="Genomic_DNA"/>
</dbReference>
<name>A0ABQ2PFL4_9NEIS</name>
<evidence type="ECO:0000256" key="1">
    <source>
        <dbReference type="ARBA" id="ARBA00022516"/>
    </source>
</evidence>
<accession>A0ABQ2PFL4</accession>
<proteinExistence type="predicted"/>
<evidence type="ECO:0000313" key="5">
    <source>
        <dbReference type="Proteomes" id="UP000637267"/>
    </source>
</evidence>
<comment type="caution">
    <text evidence="4">The sequence shown here is derived from an EMBL/GenBank/DDBJ whole genome shotgun (WGS) entry which is preliminary data.</text>
</comment>
<dbReference type="Pfam" id="PF04336">
    <property type="entry name" value="ACP_PD"/>
    <property type="match status" value="1"/>
</dbReference>
<dbReference type="PANTHER" id="PTHR38764:SF1">
    <property type="entry name" value="ACYL CARRIER PROTEIN PHOSPHODIESTERASE"/>
    <property type="match status" value="1"/>
</dbReference>
<keyword evidence="5" id="KW-1185">Reference proteome</keyword>
<protein>
    <submittedName>
        <fullName evidence="4">ACP phosphodiesterase</fullName>
    </submittedName>
</protein>
<dbReference type="PANTHER" id="PTHR38764">
    <property type="entry name" value="ACYL CARRIER PROTEIN PHOSPHODIESTERASE"/>
    <property type="match status" value="1"/>
</dbReference>
<dbReference type="InterPro" id="IPR007431">
    <property type="entry name" value="ACP_PD"/>
</dbReference>
<organism evidence="4 5">
    <name type="scientific">Silvimonas iriomotensis</name>
    <dbReference type="NCBI Taxonomy" id="449662"/>
    <lineage>
        <taxon>Bacteria</taxon>
        <taxon>Pseudomonadati</taxon>
        <taxon>Pseudomonadota</taxon>
        <taxon>Betaproteobacteria</taxon>
        <taxon>Neisseriales</taxon>
        <taxon>Chitinibacteraceae</taxon>
        <taxon>Silvimonas</taxon>
    </lineage>
</organism>
<gene>
    <name evidence="4" type="ORF">GCM10010970_41130</name>
</gene>
<keyword evidence="3" id="KW-0443">Lipid metabolism</keyword>
<keyword evidence="2" id="KW-0378">Hydrolase</keyword>
<evidence type="ECO:0000313" key="4">
    <source>
        <dbReference type="EMBL" id="GGP24113.1"/>
    </source>
</evidence>
<reference evidence="5" key="1">
    <citation type="journal article" date="2019" name="Int. J. Syst. Evol. Microbiol.">
        <title>The Global Catalogue of Microorganisms (GCM) 10K type strain sequencing project: providing services to taxonomists for standard genome sequencing and annotation.</title>
        <authorList>
            <consortium name="The Broad Institute Genomics Platform"/>
            <consortium name="The Broad Institute Genome Sequencing Center for Infectious Disease"/>
            <person name="Wu L."/>
            <person name="Ma J."/>
        </authorList>
    </citation>
    <scope>NUCLEOTIDE SEQUENCE [LARGE SCALE GENOMIC DNA]</scope>
    <source>
        <strain evidence="5">CGMCC 1.8859</strain>
    </source>
</reference>
<keyword evidence="1" id="KW-0444">Lipid biosynthesis</keyword>
<evidence type="ECO:0000256" key="2">
    <source>
        <dbReference type="ARBA" id="ARBA00022801"/>
    </source>
</evidence>
<dbReference type="RefSeq" id="WP_188707146.1">
    <property type="nucleotide sequence ID" value="NZ_BMLX01000010.1"/>
</dbReference>
<dbReference type="PIRSF" id="PIRSF011489">
    <property type="entry name" value="DUF479"/>
    <property type="match status" value="1"/>
</dbReference>